<evidence type="ECO:0000313" key="4">
    <source>
        <dbReference type="Proteomes" id="UP000677054"/>
    </source>
</evidence>
<name>A0A7R9ACC7_9CRUS</name>
<dbReference type="GO" id="GO:0007165">
    <property type="term" value="P:signal transduction"/>
    <property type="evidence" value="ECO:0007669"/>
    <property type="project" value="InterPro"/>
</dbReference>
<dbReference type="Proteomes" id="UP000677054">
    <property type="component" value="Unassembled WGS sequence"/>
</dbReference>
<dbReference type="InterPro" id="IPR000488">
    <property type="entry name" value="Death_dom"/>
</dbReference>
<reference evidence="3" key="1">
    <citation type="submission" date="2020-11" db="EMBL/GenBank/DDBJ databases">
        <authorList>
            <person name="Tran Van P."/>
        </authorList>
    </citation>
    <scope>NUCLEOTIDE SEQUENCE</scope>
</reference>
<evidence type="ECO:0000256" key="1">
    <source>
        <dbReference type="SAM" id="MobiDB-lite"/>
    </source>
</evidence>
<dbReference type="Pfam" id="PF00531">
    <property type="entry name" value="Death"/>
    <property type="match status" value="1"/>
</dbReference>
<dbReference type="PROSITE" id="PS50017">
    <property type="entry name" value="DEATH_DOMAIN"/>
    <property type="match status" value="1"/>
</dbReference>
<feature type="domain" description="Death" evidence="2">
    <location>
        <begin position="74"/>
        <end position="131"/>
    </location>
</feature>
<sequence>MVHYAYFPVRLLVAWKSPLEISLWDFMYFQISLHMGDLKLIDIEYSINFKNHKIPSEDDIYEIADKLPKLSDAWQNLGRDLGLDEKVLGKILQISKTRPTWTTHILLKEWRSSSTTDRPSTLRVLYSALERQGITCSYLRKIPVENQSDHIVRKGFDILENMVSGQMESLNGLRTPSKDIQWKTIRSCHWRFHCWTSNGCPKQDLWTTGLSMDEFRITHGYLVEVIPGSSKEIDDLVKHENVNATQELLMEIREKKDEQEDLGITFGEGENVDQSIQESRKRPISKTQLQTEAAPT</sequence>
<evidence type="ECO:0000259" key="2">
    <source>
        <dbReference type="PROSITE" id="PS50017"/>
    </source>
</evidence>
<feature type="compositionally biased region" description="Polar residues" evidence="1">
    <location>
        <begin position="285"/>
        <end position="296"/>
    </location>
</feature>
<dbReference type="EMBL" id="CAJPEV010003548">
    <property type="protein sequence ID" value="CAG0899992.1"/>
    <property type="molecule type" value="Genomic_DNA"/>
</dbReference>
<protein>
    <recommendedName>
        <fullName evidence="2">Death domain-containing protein</fullName>
    </recommendedName>
</protein>
<dbReference type="AlphaFoldDB" id="A0A7R9ACC7"/>
<accession>A0A7R9ACC7</accession>
<gene>
    <name evidence="3" type="ORF">DSTB1V02_LOCUS11201</name>
</gene>
<evidence type="ECO:0000313" key="3">
    <source>
        <dbReference type="EMBL" id="CAD7251434.1"/>
    </source>
</evidence>
<dbReference type="InterPro" id="IPR011029">
    <property type="entry name" value="DEATH-like_dom_sf"/>
</dbReference>
<organism evidence="3">
    <name type="scientific">Darwinula stevensoni</name>
    <dbReference type="NCBI Taxonomy" id="69355"/>
    <lineage>
        <taxon>Eukaryota</taxon>
        <taxon>Metazoa</taxon>
        <taxon>Ecdysozoa</taxon>
        <taxon>Arthropoda</taxon>
        <taxon>Crustacea</taxon>
        <taxon>Oligostraca</taxon>
        <taxon>Ostracoda</taxon>
        <taxon>Podocopa</taxon>
        <taxon>Podocopida</taxon>
        <taxon>Darwinulocopina</taxon>
        <taxon>Darwinuloidea</taxon>
        <taxon>Darwinulidae</taxon>
        <taxon>Darwinula</taxon>
    </lineage>
</organism>
<dbReference type="Gene3D" id="1.10.533.10">
    <property type="entry name" value="Death Domain, Fas"/>
    <property type="match status" value="1"/>
</dbReference>
<proteinExistence type="predicted"/>
<feature type="region of interest" description="Disordered" evidence="1">
    <location>
        <begin position="265"/>
        <end position="296"/>
    </location>
</feature>
<keyword evidence="4" id="KW-1185">Reference proteome</keyword>
<dbReference type="EMBL" id="LR903065">
    <property type="protein sequence ID" value="CAD7251434.1"/>
    <property type="molecule type" value="Genomic_DNA"/>
</dbReference>